<dbReference type="Pfam" id="PF01368">
    <property type="entry name" value="DHH"/>
    <property type="match status" value="1"/>
</dbReference>
<reference evidence="9 10" key="1">
    <citation type="journal article" date="2005" name="Int. J. Syst. Evol. Microbiol.">
        <title>Nitrincola lacisaponensis gen. nov., sp. nov., a novel alkaliphilic bacterium isolated from an alkaline, saline lake.</title>
        <authorList>
            <person name="Dimitriu P.A."/>
            <person name="Shukla S.K."/>
            <person name="Conradt J."/>
            <person name="Marquez M.C."/>
            <person name="Ventosa A."/>
            <person name="Maglia A."/>
            <person name="Peyton B.M."/>
            <person name="Pinkart H.C."/>
            <person name="Mormile M.R."/>
        </authorList>
    </citation>
    <scope>NUCLEOTIDE SEQUENCE [LARGE SCALE GENOMIC DNA]</scope>
    <source>
        <strain evidence="9 10">4CA</strain>
    </source>
</reference>
<evidence type="ECO:0000256" key="3">
    <source>
        <dbReference type="ARBA" id="ARBA00022722"/>
    </source>
</evidence>
<dbReference type="STRING" id="267850.ADINL_0923"/>
<dbReference type="FunFam" id="3.90.1640.30:FF:000001">
    <property type="entry name" value="Single-stranded-DNA-specific exonuclease RecJ"/>
    <property type="match status" value="1"/>
</dbReference>
<dbReference type="NCBIfam" id="TIGR00644">
    <property type="entry name" value="recJ"/>
    <property type="match status" value="1"/>
</dbReference>
<dbReference type="Pfam" id="PF02272">
    <property type="entry name" value="DHHA1"/>
    <property type="match status" value="1"/>
</dbReference>
<protein>
    <recommendedName>
        <fullName evidence="2">Single-stranded-DNA-specific exonuclease RecJ</fullName>
    </recommendedName>
</protein>
<dbReference type="Proteomes" id="UP000027318">
    <property type="component" value="Unassembled WGS sequence"/>
</dbReference>
<dbReference type="PANTHER" id="PTHR30255:SF2">
    <property type="entry name" value="SINGLE-STRANDED-DNA-SPECIFIC EXONUCLEASE RECJ"/>
    <property type="match status" value="1"/>
</dbReference>
<dbReference type="PATRIC" id="fig|267850.7.peg.917"/>
<evidence type="ECO:0000259" key="6">
    <source>
        <dbReference type="Pfam" id="PF01368"/>
    </source>
</evidence>
<evidence type="ECO:0000256" key="1">
    <source>
        <dbReference type="ARBA" id="ARBA00005915"/>
    </source>
</evidence>
<evidence type="ECO:0000313" key="10">
    <source>
        <dbReference type="Proteomes" id="UP000027318"/>
    </source>
</evidence>
<dbReference type="Gene3D" id="3.10.310.30">
    <property type="match status" value="1"/>
</dbReference>
<accession>A0A063Y6D0</accession>
<sequence length="580" mass="63528">MSAALIKRRSPPAGTSSALSHLHPVLARVYAARGIDDPQKVGRHLRELLPDAQLKGMEAAVSRLVRALEQQQRILIVGDFDCDGATSTALAVLALRMMGVEQVSYLVPNRFEYGYGLSPEIVQVAMQAAQPPQLIITVDNGISSVEGVQRARDLGVDVLITDHHLPGDQLPDACAIVNPNQRGCEFMAKSTCGVGVIFYVMIALRRALIAQGYFQQLGIEAPNLACLLDLVALGTVADVVALEHNNRTLVHQGLLRIRAGQARPGILALLEVAGRQREQLMAADLGFAIAPRLNAAGRLEDMSIGIECLLSDDPEQALALAQQLNDLNVERRSIERQMQQDALKLLDHLPLEVDSMPWGVCLYEPGWHQGVIGILASRIKERLHRPVIAFAPGDADELKGSARSIAGFHVRDGLDAIAARHPGLLRKFGGHAMAAGLSLARQDLPAFRQAFDEEVRQRLQEDDLQRVIVTDGALEEMDFTLELAALLQDAGPWGHQFPEPLFDGEFRVLQQRIVGYRHLKLVVMPVGGQLALDAIVFNVDTEQWPDTSVQQVRLVYRLSPNQFRGQVTLQLMVEAIIPSS</sequence>
<comment type="similarity">
    <text evidence="1">Belongs to the RecJ family.</text>
</comment>
<name>A0A063Y6D0_9GAMM</name>
<evidence type="ECO:0000256" key="2">
    <source>
        <dbReference type="ARBA" id="ARBA00019841"/>
    </source>
</evidence>
<organism evidence="9 10">
    <name type="scientific">Nitrincola lacisaponensis</name>
    <dbReference type="NCBI Taxonomy" id="267850"/>
    <lineage>
        <taxon>Bacteria</taxon>
        <taxon>Pseudomonadati</taxon>
        <taxon>Pseudomonadota</taxon>
        <taxon>Gammaproteobacteria</taxon>
        <taxon>Oceanospirillales</taxon>
        <taxon>Oceanospirillaceae</taxon>
        <taxon>Nitrincola</taxon>
    </lineage>
</organism>
<dbReference type="InterPro" id="IPR003156">
    <property type="entry name" value="DHHA1_dom"/>
</dbReference>
<evidence type="ECO:0000259" key="8">
    <source>
        <dbReference type="Pfam" id="PF17768"/>
    </source>
</evidence>
<dbReference type="InterPro" id="IPR041122">
    <property type="entry name" value="RecJ_OB"/>
</dbReference>
<evidence type="ECO:0000256" key="4">
    <source>
        <dbReference type="ARBA" id="ARBA00022801"/>
    </source>
</evidence>
<dbReference type="GO" id="GO:0008409">
    <property type="term" value="F:5'-3' exonuclease activity"/>
    <property type="evidence" value="ECO:0007669"/>
    <property type="project" value="InterPro"/>
</dbReference>
<feature type="domain" description="DDH" evidence="6">
    <location>
        <begin position="73"/>
        <end position="235"/>
    </location>
</feature>
<evidence type="ECO:0000313" key="9">
    <source>
        <dbReference type="EMBL" id="KDE40331.1"/>
    </source>
</evidence>
<feature type="domain" description="RecJ OB" evidence="8">
    <location>
        <begin position="470"/>
        <end position="574"/>
    </location>
</feature>
<proteinExistence type="inferred from homology"/>
<keyword evidence="10" id="KW-1185">Reference proteome</keyword>
<keyword evidence="3" id="KW-0540">Nuclease</keyword>
<dbReference type="GO" id="GO:0006310">
    <property type="term" value="P:DNA recombination"/>
    <property type="evidence" value="ECO:0007669"/>
    <property type="project" value="InterPro"/>
</dbReference>
<dbReference type="InterPro" id="IPR004610">
    <property type="entry name" value="RecJ"/>
</dbReference>
<dbReference type="AlphaFoldDB" id="A0A063Y6D0"/>
<dbReference type="InterPro" id="IPR051673">
    <property type="entry name" value="SSDNA_exonuclease_RecJ"/>
</dbReference>
<dbReference type="GO" id="GO:0003676">
    <property type="term" value="F:nucleic acid binding"/>
    <property type="evidence" value="ECO:0007669"/>
    <property type="project" value="InterPro"/>
</dbReference>
<dbReference type="GO" id="GO:0006281">
    <property type="term" value="P:DNA repair"/>
    <property type="evidence" value="ECO:0007669"/>
    <property type="project" value="InterPro"/>
</dbReference>
<dbReference type="InterPro" id="IPR001667">
    <property type="entry name" value="DDH_dom"/>
</dbReference>
<dbReference type="EMBL" id="JMSZ01000016">
    <property type="protein sequence ID" value="KDE40331.1"/>
    <property type="molecule type" value="Genomic_DNA"/>
</dbReference>
<comment type="caution">
    <text evidence="9">The sequence shown here is derived from an EMBL/GenBank/DDBJ whole genome shotgun (WGS) entry which is preliminary data.</text>
</comment>
<dbReference type="Gene3D" id="3.90.1640.30">
    <property type="match status" value="1"/>
</dbReference>
<dbReference type="OrthoDB" id="9809852at2"/>
<dbReference type="InterPro" id="IPR038763">
    <property type="entry name" value="DHH_sf"/>
</dbReference>
<feature type="domain" description="DHHA1" evidence="7">
    <location>
        <begin position="362"/>
        <end position="456"/>
    </location>
</feature>
<dbReference type="PANTHER" id="PTHR30255">
    <property type="entry name" value="SINGLE-STRANDED-DNA-SPECIFIC EXONUCLEASE RECJ"/>
    <property type="match status" value="1"/>
</dbReference>
<dbReference type="Pfam" id="PF17768">
    <property type="entry name" value="RecJ_OB"/>
    <property type="match status" value="1"/>
</dbReference>
<keyword evidence="5 9" id="KW-0269">Exonuclease</keyword>
<gene>
    <name evidence="9" type="ORF">ADINL_0923</name>
</gene>
<dbReference type="RefSeq" id="WP_036544406.1">
    <property type="nucleotide sequence ID" value="NZ_JMSZ01000016.1"/>
</dbReference>
<evidence type="ECO:0000259" key="7">
    <source>
        <dbReference type="Pfam" id="PF02272"/>
    </source>
</evidence>
<dbReference type="SUPFAM" id="SSF64182">
    <property type="entry name" value="DHH phosphoesterases"/>
    <property type="match status" value="1"/>
</dbReference>
<evidence type="ECO:0000256" key="5">
    <source>
        <dbReference type="ARBA" id="ARBA00022839"/>
    </source>
</evidence>
<keyword evidence="4 9" id="KW-0378">Hydrolase</keyword>